<evidence type="ECO:0000259" key="2">
    <source>
        <dbReference type="PROSITE" id="PS51782"/>
    </source>
</evidence>
<name>A0AAV3PFE6_LITER</name>
<sequence length="259" mass="29203">MELQMMNHSSLPTNLRSCFQKTFFKHHQLLALAQRWKGEMQKTTSNGQDPSKPNLVHVVKDGETLSCISKIYGVPISQIAAVNEDIVDMDLVSSGQHLKIPSSVKGLNHVDLPMDNSQLQSNQRLDSCGKYLSSNISTTLTSHRFPYARTTGYFLVLPLIAFCIRCMMVSLHHKVFGAPKHRTENDLPEKLHPIPNSKRWKSALGDFDPDTRDSASRPDSDDFADGDHQLHDEDSAKAYMELERDYQKFLSQCGMGRQG</sequence>
<dbReference type="AlphaFoldDB" id="A0AAV3PFE6"/>
<keyword evidence="4" id="KW-1185">Reference proteome</keyword>
<proteinExistence type="predicted"/>
<dbReference type="InterPro" id="IPR018392">
    <property type="entry name" value="LysM"/>
</dbReference>
<dbReference type="SUPFAM" id="SSF54106">
    <property type="entry name" value="LysM domain"/>
    <property type="match status" value="1"/>
</dbReference>
<dbReference type="Gene3D" id="3.10.350.10">
    <property type="entry name" value="LysM domain"/>
    <property type="match status" value="1"/>
</dbReference>
<dbReference type="EMBL" id="BAABME010001339">
    <property type="protein sequence ID" value="GAA0149030.1"/>
    <property type="molecule type" value="Genomic_DNA"/>
</dbReference>
<dbReference type="Proteomes" id="UP001454036">
    <property type="component" value="Unassembled WGS sequence"/>
</dbReference>
<protein>
    <recommendedName>
        <fullName evidence="2">LysM domain-containing protein</fullName>
    </recommendedName>
</protein>
<reference evidence="3 4" key="1">
    <citation type="submission" date="2024-01" db="EMBL/GenBank/DDBJ databases">
        <title>The complete chloroplast genome sequence of Lithospermum erythrorhizon: insights into the phylogenetic relationship among Boraginaceae species and the maternal lineages of purple gromwells.</title>
        <authorList>
            <person name="Okada T."/>
            <person name="Watanabe K."/>
        </authorList>
    </citation>
    <scope>NUCLEOTIDE SEQUENCE [LARGE SCALE GENOMIC DNA]</scope>
</reference>
<accession>A0AAV3PFE6</accession>
<organism evidence="3 4">
    <name type="scientific">Lithospermum erythrorhizon</name>
    <name type="common">Purple gromwell</name>
    <name type="synonym">Lithospermum officinale var. erythrorhizon</name>
    <dbReference type="NCBI Taxonomy" id="34254"/>
    <lineage>
        <taxon>Eukaryota</taxon>
        <taxon>Viridiplantae</taxon>
        <taxon>Streptophyta</taxon>
        <taxon>Embryophyta</taxon>
        <taxon>Tracheophyta</taxon>
        <taxon>Spermatophyta</taxon>
        <taxon>Magnoliopsida</taxon>
        <taxon>eudicotyledons</taxon>
        <taxon>Gunneridae</taxon>
        <taxon>Pentapetalae</taxon>
        <taxon>asterids</taxon>
        <taxon>lamiids</taxon>
        <taxon>Boraginales</taxon>
        <taxon>Boraginaceae</taxon>
        <taxon>Boraginoideae</taxon>
        <taxon>Lithospermeae</taxon>
        <taxon>Lithospermum</taxon>
    </lineage>
</organism>
<gene>
    <name evidence="3" type="ORF">LIER_08307</name>
</gene>
<dbReference type="SMART" id="SM00257">
    <property type="entry name" value="LysM"/>
    <property type="match status" value="1"/>
</dbReference>
<dbReference type="InterPro" id="IPR036779">
    <property type="entry name" value="LysM_dom_sf"/>
</dbReference>
<evidence type="ECO:0000313" key="3">
    <source>
        <dbReference type="EMBL" id="GAA0149030.1"/>
    </source>
</evidence>
<feature type="region of interest" description="Disordered" evidence="1">
    <location>
        <begin position="181"/>
        <end position="231"/>
    </location>
</feature>
<dbReference type="Pfam" id="PF01476">
    <property type="entry name" value="LysM"/>
    <property type="match status" value="1"/>
</dbReference>
<evidence type="ECO:0000313" key="4">
    <source>
        <dbReference type="Proteomes" id="UP001454036"/>
    </source>
</evidence>
<evidence type="ECO:0000256" key="1">
    <source>
        <dbReference type="SAM" id="MobiDB-lite"/>
    </source>
</evidence>
<dbReference type="CDD" id="cd00118">
    <property type="entry name" value="LysM"/>
    <property type="match status" value="1"/>
</dbReference>
<comment type="caution">
    <text evidence="3">The sequence shown here is derived from an EMBL/GenBank/DDBJ whole genome shotgun (WGS) entry which is preliminary data.</text>
</comment>
<feature type="compositionally biased region" description="Basic and acidic residues" evidence="1">
    <location>
        <begin position="209"/>
        <end position="231"/>
    </location>
</feature>
<feature type="compositionally biased region" description="Basic and acidic residues" evidence="1">
    <location>
        <begin position="181"/>
        <end position="192"/>
    </location>
</feature>
<feature type="domain" description="LysM" evidence="2">
    <location>
        <begin position="55"/>
        <end position="100"/>
    </location>
</feature>
<dbReference type="PROSITE" id="PS51782">
    <property type="entry name" value="LYSM"/>
    <property type="match status" value="1"/>
</dbReference>